<dbReference type="Pfam" id="PF01312">
    <property type="entry name" value="Bac_export_2"/>
    <property type="match status" value="1"/>
</dbReference>
<dbReference type="STRING" id="709032.Sulku_1642"/>
<keyword evidence="3" id="KW-1185">Reference proteome</keyword>
<dbReference type="Proteomes" id="UP000008721">
    <property type="component" value="Chromosome"/>
</dbReference>
<dbReference type="PANTHER" id="PTHR30531">
    <property type="entry name" value="FLAGELLAR BIOSYNTHETIC PROTEIN FLHB"/>
    <property type="match status" value="1"/>
</dbReference>
<evidence type="ECO:0000313" key="2">
    <source>
        <dbReference type="EMBL" id="ADR34303.1"/>
    </source>
</evidence>
<name>E4U0I6_SULKY</name>
<dbReference type="HOGENOM" id="CLU_041013_4_2_7"/>
<dbReference type="InterPro" id="IPR006135">
    <property type="entry name" value="T3SS_substrate_exporter"/>
</dbReference>
<dbReference type="RefSeq" id="WP_013460500.1">
    <property type="nucleotide sequence ID" value="NC_014762.1"/>
</dbReference>
<gene>
    <name evidence="2" type="ordered locus">Sulku_1642</name>
</gene>
<dbReference type="OrthoDB" id="5244399at2"/>
<dbReference type="KEGG" id="sku:Sulku_1642"/>
<evidence type="ECO:0000313" key="3">
    <source>
        <dbReference type="Proteomes" id="UP000008721"/>
    </source>
</evidence>
<dbReference type="EMBL" id="CP002355">
    <property type="protein sequence ID" value="ADR34303.1"/>
    <property type="molecule type" value="Genomic_DNA"/>
</dbReference>
<protein>
    <submittedName>
        <fullName evidence="2">Type III secretion exporter</fullName>
    </submittedName>
</protein>
<dbReference type="Gene3D" id="3.40.1690.10">
    <property type="entry name" value="secretion proteins EscU"/>
    <property type="match status" value="1"/>
</dbReference>
<dbReference type="GO" id="GO:0009306">
    <property type="term" value="P:protein secretion"/>
    <property type="evidence" value="ECO:0007669"/>
    <property type="project" value="InterPro"/>
</dbReference>
<comment type="similarity">
    <text evidence="1">Belongs to the type III secretion exporter family.</text>
</comment>
<dbReference type="eggNOG" id="COG2257">
    <property type="taxonomic scope" value="Bacteria"/>
</dbReference>
<dbReference type="AlphaFoldDB" id="E4U0I6"/>
<dbReference type="InterPro" id="IPR029025">
    <property type="entry name" value="T3SS_substrate_exporter_C"/>
</dbReference>
<dbReference type="MEROPS" id="N06.A01"/>
<proteinExistence type="inferred from homology"/>
<organism evidence="2 3">
    <name type="scientific">Sulfuricurvum kujiense (strain ATCC BAA-921 / DSM 16994 / JCM 11577 / YK-1)</name>
    <dbReference type="NCBI Taxonomy" id="709032"/>
    <lineage>
        <taxon>Bacteria</taxon>
        <taxon>Pseudomonadati</taxon>
        <taxon>Campylobacterota</taxon>
        <taxon>Epsilonproteobacteria</taxon>
        <taxon>Campylobacterales</taxon>
        <taxon>Sulfurimonadaceae</taxon>
        <taxon>Sulfuricurvum</taxon>
    </lineage>
</organism>
<reference evidence="2 3" key="1">
    <citation type="journal article" date="2012" name="Stand. Genomic Sci.">
        <title>Complete genome sequence of the sulfur compounds oxidizing chemolithoautotroph Sulfuricurvum kujiense type strain (YK-1(T)).</title>
        <authorList>
            <person name="Han C."/>
            <person name="Kotsyurbenko O."/>
            <person name="Chertkov O."/>
            <person name="Held B."/>
            <person name="Lapidus A."/>
            <person name="Nolan M."/>
            <person name="Lucas S."/>
            <person name="Hammon N."/>
            <person name="Deshpande S."/>
            <person name="Cheng J.F."/>
            <person name="Tapia R."/>
            <person name="Goodwin L.A."/>
            <person name="Pitluck S."/>
            <person name="Liolios K."/>
            <person name="Pagani I."/>
            <person name="Ivanova N."/>
            <person name="Mavromatis K."/>
            <person name="Mikhailova N."/>
            <person name="Pati A."/>
            <person name="Chen A."/>
            <person name="Palaniappan K."/>
            <person name="Land M."/>
            <person name="Hauser L."/>
            <person name="Chang Y.J."/>
            <person name="Jeffries C.D."/>
            <person name="Brambilla E.M."/>
            <person name="Rohde M."/>
            <person name="Spring S."/>
            <person name="Sikorski J."/>
            <person name="Goker M."/>
            <person name="Woyke T."/>
            <person name="Bristow J."/>
            <person name="Eisen J.A."/>
            <person name="Markowitz V."/>
            <person name="Hugenholtz P."/>
            <person name="Kyrpides N.C."/>
            <person name="Klenk H.P."/>
            <person name="Detter J.C."/>
        </authorList>
    </citation>
    <scope>NUCLEOTIDE SEQUENCE [LARGE SCALE GENOMIC DNA]</scope>
    <source>
        <strain evidence="3">ATCC BAA-921 / DSM 16994 / JCM 11577 / YK-1</strain>
    </source>
</reference>
<dbReference type="SUPFAM" id="SSF160544">
    <property type="entry name" value="EscU C-terminal domain-like"/>
    <property type="match status" value="1"/>
</dbReference>
<dbReference type="PANTHER" id="PTHR30531:SF12">
    <property type="entry name" value="FLAGELLAR BIOSYNTHETIC PROTEIN FLHB"/>
    <property type="match status" value="1"/>
</dbReference>
<sequence length="83" mass="9416">MKKAVALRYDRTKEDAPRVVAKGKGASAENIIKIAELHNLPIHKDEDLVELLSKVELDKEIPEKLYVAVVEVFGFIYKITNPR</sequence>
<accession>E4U0I6</accession>
<dbReference type="GO" id="GO:0005886">
    <property type="term" value="C:plasma membrane"/>
    <property type="evidence" value="ECO:0007669"/>
    <property type="project" value="TreeGrafter"/>
</dbReference>
<evidence type="ECO:0000256" key="1">
    <source>
        <dbReference type="ARBA" id="ARBA00010690"/>
    </source>
</evidence>